<dbReference type="Gene3D" id="3.40.50.12780">
    <property type="entry name" value="N-terminal domain of ligase-like"/>
    <property type="match status" value="1"/>
</dbReference>
<dbReference type="InterPro" id="IPR000873">
    <property type="entry name" value="AMP-dep_synth/lig_dom"/>
</dbReference>
<organism evidence="4 5">
    <name type="scientific">Blyttiomyces helicus</name>
    <dbReference type="NCBI Taxonomy" id="388810"/>
    <lineage>
        <taxon>Eukaryota</taxon>
        <taxon>Fungi</taxon>
        <taxon>Fungi incertae sedis</taxon>
        <taxon>Chytridiomycota</taxon>
        <taxon>Chytridiomycota incertae sedis</taxon>
        <taxon>Chytridiomycetes</taxon>
        <taxon>Chytridiomycetes incertae sedis</taxon>
        <taxon>Blyttiomyces</taxon>
    </lineage>
</organism>
<evidence type="ECO:0000256" key="2">
    <source>
        <dbReference type="ARBA" id="ARBA00022840"/>
    </source>
</evidence>
<dbReference type="Proteomes" id="UP000269721">
    <property type="component" value="Unassembled WGS sequence"/>
</dbReference>
<sequence length="273" mass="30195">MSPHKSKNPYAAFPEYTAEDMRKLKVHAVEVPGTRTDLETGIFRNVMSQNALATGFENTSIHSVVDLFNIGSSINPKGNCLGHRPITGYDAVTGAPKWGGFVWQSFERVRERMTHFGDGLMKVYEESGVGDVEKDKWALGIYAINRPEWTIAELGGMLHSNATVALYDTLGPDAAQFILHHSEVPIVVATVDKVPTLLSISGTLEKLKVIVVIPAYGPVDRSSLPPIEVLRKWGAEKGIRILEFSEVELMGLENPRKARLPTEDDIWCICYTS</sequence>
<dbReference type="GO" id="GO:0005783">
    <property type="term" value="C:endoplasmic reticulum"/>
    <property type="evidence" value="ECO:0007669"/>
    <property type="project" value="TreeGrafter"/>
</dbReference>
<protein>
    <recommendedName>
        <fullName evidence="3">AMP-dependent synthetase/ligase domain-containing protein</fullName>
    </recommendedName>
</protein>
<gene>
    <name evidence="4" type="ORF">BDK51DRAFT_28918</name>
</gene>
<dbReference type="AlphaFoldDB" id="A0A4P9WLK0"/>
<dbReference type="PANTHER" id="PTHR43272:SF33">
    <property type="entry name" value="AMP-BINDING DOMAIN-CONTAINING PROTEIN-RELATED"/>
    <property type="match status" value="1"/>
</dbReference>
<dbReference type="InterPro" id="IPR042099">
    <property type="entry name" value="ANL_N_sf"/>
</dbReference>
<evidence type="ECO:0000259" key="3">
    <source>
        <dbReference type="Pfam" id="PF00501"/>
    </source>
</evidence>
<keyword evidence="1" id="KW-0547">Nucleotide-binding</keyword>
<dbReference type="Pfam" id="PF00501">
    <property type="entry name" value="AMP-binding"/>
    <property type="match status" value="1"/>
</dbReference>
<dbReference type="EMBL" id="KZ994299">
    <property type="protein sequence ID" value="RKO93292.1"/>
    <property type="molecule type" value="Genomic_DNA"/>
</dbReference>
<proteinExistence type="predicted"/>
<dbReference type="GO" id="GO:0005524">
    <property type="term" value="F:ATP binding"/>
    <property type="evidence" value="ECO:0007669"/>
    <property type="project" value="UniProtKB-KW"/>
</dbReference>
<dbReference type="PANTHER" id="PTHR43272">
    <property type="entry name" value="LONG-CHAIN-FATTY-ACID--COA LIGASE"/>
    <property type="match status" value="1"/>
</dbReference>
<reference evidence="5" key="1">
    <citation type="journal article" date="2018" name="Nat. Microbiol.">
        <title>Leveraging single-cell genomics to expand the fungal tree of life.</title>
        <authorList>
            <person name="Ahrendt S.R."/>
            <person name="Quandt C.A."/>
            <person name="Ciobanu D."/>
            <person name="Clum A."/>
            <person name="Salamov A."/>
            <person name="Andreopoulos B."/>
            <person name="Cheng J.F."/>
            <person name="Woyke T."/>
            <person name="Pelin A."/>
            <person name="Henrissat B."/>
            <person name="Reynolds N.K."/>
            <person name="Benny G.L."/>
            <person name="Smith M.E."/>
            <person name="James T.Y."/>
            <person name="Grigoriev I.V."/>
        </authorList>
    </citation>
    <scope>NUCLEOTIDE SEQUENCE [LARGE SCALE GENOMIC DNA]</scope>
</reference>
<name>A0A4P9WLK0_9FUNG</name>
<feature type="domain" description="AMP-dependent synthetase/ligase" evidence="3">
    <location>
        <begin position="99"/>
        <end position="273"/>
    </location>
</feature>
<feature type="non-terminal residue" evidence="4">
    <location>
        <position position="273"/>
    </location>
</feature>
<evidence type="ECO:0000313" key="4">
    <source>
        <dbReference type="EMBL" id="RKO93292.1"/>
    </source>
</evidence>
<keyword evidence="2" id="KW-0067">ATP-binding</keyword>
<dbReference type="GO" id="GO:0004467">
    <property type="term" value="F:long-chain fatty acid-CoA ligase activity"/>
    <property type="evidence" value="ECO:0007669"/>
    <property type="project" value="TreeGrafter"/>
</dbReference>
<keyword evidence="5" id="KW-1185">Reference proteome</keyword>
<evidence type="ECO:0000313" key="5">
    <source>
        <dbReference type="Proteomes" id="UP000269721"/>
    </source>
</evidence>
<dbReference type="OrthoDB" id="2152450at2759"/>
<accession>A0A4P9WLK0</accession>
<dbReference type="GO" id="GO:0016020">
    <property type="term" value="C:membrane"/>
    <property type="evidence" value="ECO:0007669"/>
    <property type="project" value="TreeGrafter"/>
</dbReference>
<dbReference type="SUPFAM" id="SSF56801">
    <property type="entry name" value="Acetyl-CoA synthetase-like"/>
    <property type="match status" value="1"/>
</dbReference>
<evidence type="ECO:0000256" key="1">
    <source>
        <dbReference type="ARBA" id="ARBA00022741"/>
    </source>
</evidence>